<dbReference type="Proteomes" id="UP000663848">
    <property type="component" value="Unassembled WGS sequence"/>
</dbReference>
<dbReference type="AlphaFoldDB" id="A0A822AT41"/>
<comment type="caution">
    <text evidence="1">The sequence shown here is derived from an EMBL/GenBank/DDBJ whole genome shotgun (WGS) entry which is preliminary data.</text>
</comment>
<dbReference type="EMBL" id="CAJOBR010037019">
    <property type="protein sequence ID" value="CAF5015535.1"/>
    <property type="molecule type" value="Genomic_DNA"/>
</dbReference>
<organism evidence="1 2">
    <name type="scientific">Rotaria socialis</name>
    <dbReference type="NCBI Taxonomy" id="392032"/>
    <lineage>
        <taxon>Eukaryota</taxon>
        <taxon>Metazoa</taxon>
        <taxon>Spiralia</taxon>
        <taxon>Gnathifera</taxon>
        <taxon>Rotifera</taxon>
        <taxon>Eurotatoria</taxon>
        <taxon>Bdelloidea</taxon>
        <taxon>Philodinida</taxon>
        <taxon>Philodinidae</taxon>
        <taxon>Rotaria</taxon>
    </lineage>
</organism>
<proteinExistence type="predicted"/>
<accession>A0A822AT41</accession>
<gene>
    <name evidence="1" type="ORF">QYT958_LOCUS39475</name>
</gene>
<name>A0A822AT41_9BILA</name>
<reference evidence="1" key="1">
    <citation type="submission" date="2021-02" db="EMBL/GenBank/DDBJ databases">
        <authorList>
            <person name="Nowell W R."/>
        </authorList>
    </citation>
    <scope>NUCLEOTIDE SEQUENCE</scope>
</reference>
<protein>
    <submittedName>
        <fullName evidence="1">Uncharacterized protein</fullName>
    </submittedName>
</protein>
<evidence type="ECO:0000313" key="1">
    <source>
        <dbReference type="EMBL" id="CAF5015535.1"/>
    </source>
</evidence>
<sequence length="90" mass="10473">MECELASLINKENIYQLIIKEKSNAIRTLEKQLSDVAQSPTSSSKQQTISKVFNERSRETNNELKFLHCEIARLHGILRDDDIKMRKLLK</sequence>
<evidence type="ECO:0000313" key="2">
    <source>
        <dbReference type="Proteomes" id="UP000663848"/>
    </source>
</evidence>